<name>A0ABR2WIX9_9FUNG</name>
<dbReference type="SMART" id="SM00165">
    <property type="entry name" value="UBA"/>
    <property type="match status" value="1"/>
</dbReference>
<dbReference type="PROSITE" id="PS50030">
    <property type="entry name" value="UBA"/>
    <property type="match status" value="1"/>
</dbReference>
<proteinExistence type="predicted"/>
<dbReference type="Gene3D" id="1.25.10.10">
    <property type="entry name" value="Leucine-rich Repeat Variant"/>
    <property type="match status" value="1"/>
</dbReference>
<dbReference type="Pfam" id="PF22562">
    <property type="entry name" value="UBA_7"/>
    <property type="match status" value="1"/>
</dbReference>
<keyword evidence="3" id="KW-0012">Acyltransferase</keyword>
<evidence type="ECO:0000256" key="1">
    <source>
        <dbReference type="SAM" id="MobiDB-lite"/>
    </source>
</evidence>
<feature type="region of interest" description="Disordered" evidence="1">
    <location>
        <begin position="1196"/>
        <end position="1217"/>
    </location>
</feature>
<dbReference type="EC" id="2.3.2.26" evidence="3"/>
<keyword evidence="4" id="KW-1185">Reference proteome</keyword>
<evidence type="ECO:0000313" key="4">
    <source>
        <dbReference type="Proteomes" id="UP001479436"/>
    </source>
</evidence>
<sequence length="2004" mass="224231">MKELIDTLSTSNDSDLANTLESIKHWQFSRGDLYNWVIVLDRFDQILETICQEYDLKKIQQKPFSQSTFTLLKGVLHLSRLLLENCTNRNIYNSYEHLNSLLHTNDLTILESTLRLMLRPAQRLSSQRSLRASFSVTQDRILTFAQSWTTQDYGLELLQLSSSTTKIPDDLTPLTFQFYRSLKGHKTDKENQSEPPVTPTPPHRQKEADGSPLSEGLVIITVPNPAGMQKSDLELLDELIEQHQVPSDKTLSLYHRIRLVRGLNDPDERKKLLRIRILAISIMAHLVTETVAQSKFFLYEPDVTIHLAELLHPDHDVPFDIQTVALFAIDAIGRYRSRLTDVLTAMGASTNHGILMYLLRKVSTSVAAGETYYPQDFVDALLSLIGYIITTQSGGNMVITAGIIPVLLSILDSRETQHIKSATRIVGLLDGIVYGFPNSFTTFCDANGITILVNRIQSDVSNYMDANEESGLSSNSVFIPNERASFIKSMLKFVLHMMQTSGTADGLRNLVDSVFPQSLRLILEHPKIFGNSLFSLVINIMATFIHNEPTSLPILQEAKLPQTFLETIMKDIPNSADVISSIPHAFGAICLNETGLEAFKSSQHIEQFFSIFTSLQHLDALQDGDVPAVLGTSIDELIRHHPSLQDDVMSSIITMINKIIEMGKNIPRDGKTVGDIGLHVSQSNTQLEGEDSFPKSHDSVMIDSEVSKSNGKEDNIVVSLIEIAARFLEGLFQNTSHCKEFLKVQGVDVLLKFYSLPMIPYDFPASSASYSLSHLFRVMSEVDADAVVTVILNELHQSLEASDSFLKANNHGGIIVNYLDLPYADHKKFDEATQIFRSLITLHGFVGLLSGIYCTPVFSHSKNVSTIIGAFTTEVGDQVVSMLGELHRTCVWENVIFNNTVPKEWYTSKKELKKDTSEHITDTFNEKDPTQSNDTSKKNADNNESPEIDISMSECPKVKNTKCLKFLVSKIPTCLTPLFQGLSKILVTRRVMEPVQKELAVKLASSIARIAKEHLSWSRVLRENESFKTEQFGYFTSMLNLLSTLFLDERNQTCLQAMLVLEFVKTGGLECVFDILNRLWASSKDIHAQITDKEDQSTNQSLTQVNGTIEATLNLFQLLSSAKLLHESPHLLNMISKDSDKNSFDPHEFLVDIRSKIFPIIVGLLQDDYIKHCPSSVVKSTLQNIIQILKGEGERERDVKSTGFPRSSGSGSVFNSRPLVPDENRIQQLLDMGFSQGAAEVALTRCMNHVGRAAEYLLTHPEAVAIHSSEEASNSRDLTNSNPSNTDMHILDYVPGLEDMLVSRNLGTVSSSTNEEAVKQENGETSVISESESAKGKENEHSIYEEYNEIRLSMKTGIVSRSIGLLHESEDIVFDVRDLLVLFLKDDQDEILNDVINHIVDFDSSNSNDSDNRVMSVYLRLLALLLNDGLVQYKALKHSERYVPILIKMVSAQIHLGSSSIPLWVTSALLVIEACISLADEPKSVKLEFDTEDGKSTHSESATLTPEVSNSDRELLMEGCLKLLESSTCENANHAIFRILVRLTRDHTFAINLVKSGEVPLLFSSYKEGTAGFQGQPAYTVVILRHAIESAQVLKSIMEQKIDAWFTHPRPRVVDVSTFVRNLGPVALRDSQQFIEAAKSICRLSKYDPKGRSPQITLHKKAEEKIETSTNEKQEYNDSTNEDVDMNIDHKEALLSLSSVSETLIHFLIEELMSLRFSSSKDSVDLGVAIDMSIDKAPDNGTAEATKEKGCLPTEDDKTFVYRCFLLECLNELLSSYPQCQSDVMTYNRAKKHPKEPHTPQKESQTPQKYRSSFLNHLLNDLLPYNGVHDPQEYLDIESRKQHKEVALTISLITTLCTQDEVADDKVAHSDLYQVKKFVLDGIVRSFKDAIVSPNPADIKYGRFLALADLCLKILSTKSALPSVYNRSNEAQSPVARIMVEKNFVTLLTSALSEVDLNYPSSKALTSALLRPLEFLSKVAIKMGKTSESSMNLKKHPIFIEILH</sequence>
<dbReference type="Proteomes" id="UP001479436">
    <property type="component" value="Unassembled WGS sequence"/>
</dbReference>
<dbReference type="InterPro" id="IPR016024">
    <property type="entry name" value="ARM-type_fold"/>
</dbReference>
<dbReference type="InterPro" id="IPR010314">
    <property type="entry name" value="E3_Ub_ligase_DUF913"/>
</dbReference>
<feature type="domain" description="UBA" evidence="2">
    <location>
        <begin position="1220"/>
        <end position="1260"/>
    </location>
</feature>
<organism evidence="3 4">
    <name type="scientific">Basidiobolus ranarum</name>
    <dbReference type="NCBI Taxonomy" id="34480"/>
    <lineage>
        <taxon>Eukaryota</taxon>
        <taxon>Fungi</taxon>
        <taxon>Fungi incertae sedis</taxon>
        <taxon>Zoopagomycota</taxon>
        <taxon>Entomophthoromycotina</taxon>
        <taxon>Basidiobolomycetes</taxon>
        <taxon>Basidiobolales</taxon>
        <taxon>Basidiobolaceae</taxon>
        <taxon>Basidiobolus</taxon>
    </lineage>
</organism>
<feature type="region of interest" description="Disordered" evidence="1">
    <location>
        <begin position="917"/>
        <end position="948"/>
    </location>
</feature>
<accession>A0ABR2WIX9</accession>
<dbReference type="SUPFAM" id="SSF46934">
    <property type="entry name" value="UBA-like"/>
    <property type="match status" value="1"/>
</dbReference>
<dbReference type="EMBL" id="JASJQH010001387">
    <property type="protein sequence ID" value="KAK9761441.1"/>
    <property type="molecule type" value="Genomic_DNA"/>
</dbReference>
<feature type="compositionally biased region" description="Basic and acidic residues" evidence="1">
    <location>
        <begin position="917"/>
        <end position="941"/>
    </location>
</feature>
<dbReference type="Pfam" id="PF06012">
    <property type="entry name" value="DUF908"/>
    <property type="match status" value="1"/>
</dbReference>
<dbReference type="InterPro" id="IPR011989">
    <property type="entry name" value="ARM-like"/>
</dbReference>
<gene>
    <name evidence="3" type="primary">TOM1_4</name>
    <name evidence="3" type="ORF">K7432_013656</name>
</gene>
<dbReference type="Gene3D" id="1.10.8.10">
    <property type="entry name" value="DNA helicase RuvA subunit, C-terminal domain"/>
    <property type="match status" value="1"/>
</dbReference>
<keyword evidence="3" id="KW-0808">Transferase</keyword>
<dbReference type="Pfam" id="PF06025">
    <property type="entry name" value="DUF913"/>
    <property type="match status" value="1"/>
</dbReference>
<evidence type="ECO:0000259" key="2">
    <source>
        <dbReference type="PROSITE" id="PS50030"/>
    </source>
</evidence>
<evidence type="ECO:0000313" key="3">
    <source>
        <dbReference type="EMBL" id="KAK9761441.1"/>
    </source>
</evidence>
<dbReference type="InterPro" id="IPR015940">
    <property type="entry name" value="UBA"/>
</dbReference>
<dbReference type="InterPro" id="IPR009060">
    <property type="entry name" value="UBA-like_sf"/>
</dbReference>
<protein>
    <submittedName>
        <fullName evidence="3">E3 ubiquitin-protein ligase tom1</fullName>
        <ecNumber evidence="3">2.3.2.26</ecNumber>
    </submittedName>
</protein>
<feature type="compositionally biased region" description="Polar residues" evidence="1">
    <location>
        <begin position="1204"/>
        <end position="1215"/>
    </location>
</feature>
<comment type="caution">
    <text evidence="3">The sequence shown here is derived from an EMBL/GenBank/DDBJ whole genome shotgun (WGS) entry which is preliminary data.</text>
</comment>
<feature type="region of interest" description="Disordered" evidence="1">
    <location>
        <begin position="185"/>
        <end position="211"/>
    </location>
</feature>
<dbReference type="SUPFAM" id="SSF48371">
    <property type="entry name" value="ARM repeat"/>
    <property type="match status" value="2"/>
</dbReference>
<dbReference type="GO" id="GO:0061630">
    <property type="term" value="F:ubiquitin protein ligase activity"/>
    <property type="evidence" value="ECO:0007669"/>
    <property type="project" value="UniProtKB-EC"/>
</dbReference>
<reference evidence="3 4" key="1">
    <citation type="submission" date="2023-04" db="EMBL/GenBank/DDBJ databases">
        <title>Genome of Basidiobolus ranarum AG-B5.</title>
        <authorList>
            <person name="Stajich J.E."/>
            <person name="Carter-House D."/>
            <person name="Gryganskyi A."/>
        </authorList>
    </citation>
    <scope>NUCLEOTIDE SEQUENCE [LARGE SCALE GENOMIC DNA]</scope>
    <source>
        <strain evidence="3 4">AG-B5</strain>
    </source>
</reference>
<dbReference type="InterPro" id="IPR010309">
    <property type="entry name" value="E3_Ub_ligase_DUF908"/>
</dbReference>
<feature type="region of interest" description="Disordered" evidence="1">
    <location>
        <begin position="1309"/>
        <end position="1340"/>
    </location>
</feature>